<dbReference type="EMBL" id="CAMXCT010000224">
    <property type="protein sequence ID" value="CAI3975803.1"/>
    <property type="molecule type" value="Genomic_DNA"/>
</dbReference>
<dbReference type="EMBL" id="CAMXCT020000224">
    <property type="protein sequence ID" value="CAL1129178.1"/>
    <property type="molecule type" value="Genomic_DNA"/>
</dbReference>
<comment type="caution">
    <text evidence="2">The sequence shown here is derived from an EMBL/GenBank/DDBJ whole genome shotgun (WGS) entry which is preliminary data.</text>
</comment>
<reference evidence="2" key="1">
    <citation type="submission" date="2022-10" db="EMBL/GenBank/DDBJ databases">
        <authorList>
            <person name="Chen Y."/>
            <person name="Dougan E. K."/>
            <person name="Chan C."/>
            <person name="Rhodes N."/>
            <person name="Thang M."/>
        </authorList>
    </citation>
    <scope>NUCLEOTIDE SEQUENCE</scope>
</reference>
<feature type="compositionally biased region" description="Low complexity" evidence="1">
    <location>
        <begin position="425"/>
        <end position="440"/>
    </location>
</feature>
<evidence type="ECO:0000313" key="4">
    <source>
        <dbReference type="Proteomes" id="UP001152797"/>
    </source>
</evidence>
<keyword evidence="4" id="KW-1185">Reference proteome</keyword>
<accession>A0A9P1BNX1</accession>
<proteinExistence type="predicted"/>
<name>A0A9P1BNX1_9DINO</name>
<organism evidence="2">
    <name type="scientific">Cladocopium goreaui</name>
    <dbReference type="NCBI Taxonomy" id="2562237"/>
    <lineage>
        <taxon>Eukaryota</taxon>
        <taxon>Sar</taxon>
        <taxon>Alveolata</taxon>
        <taxon>Dinophyceae</taxon>
        <taxon>Suessiales</taxon>
        <taxon>Symbiodiniaceae</taxon>
        <taxon>Cladocopium</taxon>
    </lineage>
</organism>
<dbReference type="EMBL" id="CAMXCT030000224">
    <property type="protein sequence ID" value="CAL4763115.1"/>
    <property type="molecule type" value="Genomic_DNA"/>
</dbReference>
<evidence type="ECO:0000313" key="2">
    <source>
        <dbReference type="EMBL" id="CAI3975803.1"/>
    </source>
</evidence>
<dbReference type="AlphaFoldDB" id="A0A9P1BNX1"/>
<evidence type="ECO:0000313" key="3">
    <source>
        <dbReference type="EMBL" id="CAL1129178.1"/>
    </source>
</evidence>
<evidence type="ECO:0000256" key="1">
    <source>
        <dbReference type="SAM" id="MobiDB-lite"/>
    </source>
</evidence>
<dbReference type="OrthoDB" id="443440at2759"/>
<sequence length="705" mass="79436">MRGNQRRLGISSKRTFLMIFKHFGAEIFFGNIPNLLIGPLPCHLNCGFNCNEKCHLCDATDWHCFGEDAAWRATVGVNRSTSPFWNMHIPLLSIPGMTSTTILPDSCHTFHLGWGVDLGSSGLVLMCKRDVFPGRTLDDRLRNAYSMFMSWCAQNKKTSGIDWWSTKKLDMASTNDWPTSLGSSKAFDTSLVLAWQESLLIEMDCQHEDLLQALKDDLERSVRYFHRDRVLIRFGRVGAKKNFTPGVFNKNKGGISASLGSEEKHQEEAKEALEKLVKEFKGYIRLPGDGDIKKDKEGKTKRQSDGTPAYNMAKCGVVFLWNRQLGLREVPEDKALQAGFRCWRCRAGKKAVPGKKCCCVRPNYEETYDIFRAEHQGQGEDEIEKKFQAMVKDPELREQREHYQMLASLQFEKLQWQKPKKLRGRPSLPSRPSASRPISAPKRRSEGEAEGRERKRQKKLWAWIWVLPGTPCGAAQRQASQVLGQEVVRLEGPEGLLDASKALGPMEAGQVLLAHADSLDLLGEASNDAHPASRSGPGVVQGIMDFGYHQYLSEVCNFCHRFHVIIKCPKALAEATKENVIAKFEPREFSLTIRGLRHDFRLRRSFGAKTSLPVNFKVSPERCTVVVSPGKKVELILRPALPSSFRPGNRVKLQNLQSKDAVRLNGHFGTIQGFVDGDLNAVRYAVQLDDGEKLRVRPKNMVLVS</sequence>
<feature type="compositionally biased region" description="Basic and acidic residues" evidence="1">
    <location>
        <begin position="443"/>
        <end position="453"/>
    </location>
</feature>
<gene>
    <name evidence="2" type="ORF">C1SCF055_LOCUS4081</name>
</gene>
<dbReference type="Proteomes" id="UP001152797">
    <property type="component" value="Unassembled WGS sequence"/>
</dbReference>
<reference evidence="3" key="2">
    <citation type="submission" date="2024-04" db="EMBL/GenBank/DDBJ databases">
        <authorList>
            <person name="Chen Y."/>
            <person name="Shah S."/>
            <person name="Dougan E. K."/>
            <person name="Thang M."/>
            <person name="Chan C."/>
        </authorList>
    </citation>
    <scope>NUCLEOTIDE SEQUENCE [LARGE SCALE GENOMIC DNA]</scope>
</reference>
<feature type="region of interest" description="Disordered" evidence="1">
    <location>
        <begin position="420"/>
        <end position="453"/>
    </location>
</feature>
<protein>
    <submittedName>
        <fullName evidence="2">Uncharacterized protein</fullName>
    </submittedName>
</protein>